<protein>
    <submittedName>
        <fullName evidence="1">Uncharacterized protein</fullName>
    </submittedName>
</protein>
<dbReference type="AlphaFoldDB" id="A0A974HE76"/>
<proteinExistence type="predicted"/>
<organism evidence="1 2">
    <name type="scientific">Xenopus laevis</name>
    <name type="common">African clawed frog</name>
    <dbReference type="NCBI Taxonomy" id="8355"/>
    <lineage>
        <taxon>Eukaryota</taxon>
        <taxon>Metazoa</taxon>
        <taxon>Chordata</taxon>
        <taxon>Craniata</taxon>
        <taxon>Vertebrata</taxon>
        <taxon>Euteleostomi</taxon>
        <taxon>Amphibia</taxon>
        <taxon>Batrachia</taxon>
        <taxon>Anura</taxon>
        <taxon>Pipoidea</taxon>
        <taxon>Pipidae</taxon>
        <taxon>Xenopodinae</taxon>
        <taxon>Xenopus</taxon>
        <taxon>Xenopus</taxon>
    </lineage>
</organism>
<gene>
    <name evidence="1" type="ORF">XELAEV_18033692mg</name>
</gene>
<dbReference type="Proteomes" id="UP000694892">
    <property type="component" value="Chromosome 6S"/>
</dbReference>
<dbReference type="EMBL" id="CM004477">
    <property type="protein sequence ID" value="OCT74705.1"/>
    <property type="molecule type" value="Genomic_DNA"/>
</dbReference>
<reference evidence="2" key="1">
    <citation type="journal article" date="2016" name="Nature">
        <title>Genome evolution in the allotetraploid frog Xenopus laevis.</title>
        <authorList>
            <person name="Session A.M."/>
            <person name="Uno Y."/>
            <person name="Kwon T."/>
            <person name="Chapman J.A."/>
            <person name="Toyoda A."/>
            <person name="Takahashi S."/>
            <person name="Fukui A."/>
            <person name="Hikosaka A."/>
            <person name="Suzuki A."/>
            <person name="Kondo M."/>
            <person name="van Heeringen S.J."/>
            <person name="Quigley I."/>
            <person name="Heinz S."/>
            <person name="Ogino H."/>
            <person name="Ochi H."/>
            <person name="Hellsten U."/>
            <person name="Lyons J.B."/>
            <person name="Simakov O."/>
            <person name="Putnam N."/>
            <person name="Stites J."/>
            <person name="Kuroki Y."/>
            <person name="Tanaka T."/>
            <person name="Michiue T."/>
            <person name="Watanabe M."/>
            <person name="Bogdanovic O."/>
            <person name="Lister R."/>
            <person name="Georgiou G."/>
            <person name="Paranjpe S.S."/>
            <person name="van Kruijsbergen I."/>
            <person name="Shu S."/>
            <person name="Carlson J."/>
            <person name="Kinoshita T."/>
            <person name="Ohta Y."/>
            <person name="Mawaribuchi S."/>
            <person name="Jenkins J."/>
            <person name="Grimwood J."/>
            <person name="Schmutz J."/>
            <person name="Mitros T."/>
            <person name="Mozaffari S.V."/>
            <person name="Suzuki Y."/>
            <person name="Haramoto Y."/>
            <person name="Yamamoto T.S."/>
            <person name="Takagi C."/>
            <person name="Heald R."/>
            <person name="Miller K."/>
            <person name="Haudenschild C."/>
            <person name="Kitzman J."/>
            <person name="Nakayama T."/>
            <person name="Izutsu Y."/>
            <person name="Robert J."/>
            <person name="Fortriede J."/>
            <person name="Burns K."/>
            <person name="Lotay V."/>
            <person name="Karimi K."/>
            <person name="Yasuoka Y."/>
            <person name="Dichmann D.S."/>
            <person name="Flajnik M.F."/>
            <person name="Houston D.W."/>
            <person name="Shendure J."/>
            <person name="DuPasquier L."/>
            <person name="Vize P.D."/>
            <person name="Zorn A.M."/>
            <person name="Ito M."/>
            <person name="Marcotte E.M."/>
            <person name="Wallingford J.B."/>
            <person name="Ito Y."/>
            <person name="Asashima M."/>
            <person name="Ueno N."/>
            <person name="Matsuda Y."/>
            <person name="Veenstra G.J."/>
            <person name="Fujiyama A."/>
            <person name="Harland R.M."/>
            <person name="Taira M."/>
            <person name="Rokhsar D.S."/>
        </authorList>
    </citation>
    <scope>NUCLEOTIDE SEQUENCE [LARGE SCALE GENOMIC DNA]</scope>
    <source>
        <strain evidence="2">J</strain>
    </source>
</reference>
<evidence type="ECO:0000313" key="1">
    <source>
        <dbReference type="EMBL" id="OCT74705.1"/>
    </source>
</evidence>
<evidence type="ECO:0000313" key="2">
    <source>
        <dbReference type="Proteomes" id="UP000694892"/>
    </source>
</evidence>
<name>A0A974HE76_XENLA</name>
<sequence length="142" mass="16026">MKVNCPLEYSAEFDDICKVIRKHIPILFNDPILKDVSLKLVSRRSPTLGRTLSPSLVSSSPVVSSRSWLSTKGTFKCGRYPCKTYKTITVSSEFTSNPTEKLFKNHSYNNCCSKNVVYLLESNMWVVQLVPLRTESGNTLTL</sequence>
<accession>A0A974HE76</accession>